<dbReference type="Proteomes" id="UP000007437">
    <property type="component" value="Chromosome"/>
</dbReference>
<sequence length="35" mass="3836">MQDIPVLSVQHAGTRLIAACRTESKDVNNVALKRT</sequence>
<proteinExistence type="predicted"/>
<gene>
    <name evidence="1" type="ordered locus">RBRH_02864</name>
</gene>
<dbReference type="AlphaFoldDB" id="E5AQA2"/>
<name>E5AQA2_MYCRK</name>
<dbReference type="KEGG" id="brh:RBRH_02864"/>
<evidence type="ECO:0000313" key="1">
    <source>
        <dbReference type="EMBL" id="CBW74784.1"/>
    </source>
</evidence>
<accession>E5AQA2</accession>
<evidence type="ECO:0000313" key="2">
    <source>
        <dbReference type="Proteomes" id="UP000007437"/>
    </source>
</evidence>
<dbReference type="EMBL" id="FR687359">
    <property type="protein sequence ID" value="CBW74784.1"/>
    <property type="molecule type" value="Genomic_DNA"/>
</dbReference>
<organism evidence="1 2">
    <name type="scientific">Mycetohabitans rhizoxinica (strain DSM 19002 / CIP 109453 / HKI 454)</name>
    <name type="common">Paraburkholderia rhizoxinica</name>
    <dbReference type="NCBI Taxonomy" id="882378"/>
    <lineage>
        <taxon>Bacteria</taxon>
        <taxon>Pseudomonadati</taxon>
        <taxon>Pseudomonadota</taxon>
        <taxon>Betaproteobacteria</taxon>
        <taxon>Burkholderiales</taxon>
        <taxon>Burkholderiaceae</taxon>
        <taxon>Mycetohabitans</taxon>
    </lineage>
</organism>
<dbReference type="STRING" id="882378.RBRH_02864"/>
<reference evidence="1 2" key="1">
    <citation type="journal article" date="2011" name="J. Bacteriol.">
        <title>Complete genome sequence of Burkholderia rhizoxinica, an endosymbiont of Rhizopus microsporus.</title>
        <authorList>
            <person name="Lackner G."/>
            <person name="Moebius N."/>
            <person name="Partida-Martinez L."/>
            <person name="Hertweck C."/>
        </authorList>
    </citation>
    <scope>NUCLEOTIDE SEQUENCE [LARGE SCALE GENOMIC DNA]</scope>
    <source>
        <strain evidence="2">DSM 19002 / CIP 109453 / HKI 454</strain>
    </source>
</reference>
<protein>
    <submittedName>
        <fullName evidence="1">Uncharacterized protein</fullName>
    </submittedName>
</protein>
<dbReference type="HOGENOM" id="CLU_3363860_0_0_4"/>